<evidence type="ECO:0000256" key="5">
    <source>
        <dbReference type="ARBA" id="ARBA00023033"/>
    </source>
</evidence>
<dbReference type="OrthoDB" id="40579at2759"/>
<evidence type="ECO:0000256" key="4">
    <source>
        <dbReference type="ARBA" id="ARBA00023002"/>
    </source>
</evidence>
<keyword evidence="4" id="KW-0560">Oxidoreductase</keyword>
<dbReference type="GO" id="GO:0071949">
    <property type="term" value="F:FAD binding"/>
    <property type="evidence" value="ECO:0007669"/>
    <property type="project" value="InterPro"/>
</dbReference>
<evidence type="ECO:0000313" key="9">
    <source>
        <dbReference type="Proteomes" id="UP000027920"/>
    </source>
</evidence>
<dbReference type="AlphaFoldDB" id="A0A072P064"/>
<dbReference type="SUPFAM" id="SSF51905">
    <property type="entry name" value="FAD/NAD(P)-binding domain"/>
    <property type="match status" value="1"/>
</dbReference>
<gene>
    <name evidence="8" type="ORF">A1O9_10674</name>
</gene>
<keyword evidence="9" id="KW-1185">Reference proteome</keyword>
<evidence type="ECO:0000256" key="2">
    <source>
        <dbReference type="ARBA" id="ARBA00022630"/>
    </source>
</evidence>
<comment type="similarity">
    <text evidence="1">Belongs to the paxM FAD-dependent monooxygenase family.</text>
</comment>
<feature type="domain" description="FAD-binding" evidence="7">
    <location>
        <begin position="247"/>
        <end position="316"/>
    </location>
</feature>
<dbReference type="STRING" id="1182545.A0A072P064"/>
<dbReference type="PANTHER" id="PTHR13789:SF261">
    <property type="entry name" value="HYDROXYLASE, PUTATIVE (AFU_ORTHOLOGUE AFUA_7G00590)-RELATED"/>
    <property type="match status" value="1"/>
</dbReference>
<dbReference type="InterPro" id="IPR002938">
    <property type="entry name" value="FAD-bd"/>
</dbReference>
<dbReference type="HOGENOM" id="CLU_009665_19_0_1"/>
<dbReference type="InterPro" id="IPR036188">
    <property type="entry name" value="FAD/NAD-bd_sf"/>
</dbReference>
<dbReference type="RefSeq" id="XP_013255816.1">
    <property type="nucleotide sequence ID" value="XM_013400362.1"/>
</dbReference>
<keyword evidence="2" id="KW-0285">Flavoprotein</keyword>
<dbReference type="EMBL" id="AMGV01000014">
    <property type="protein sequence ID" value="KEF53226.1"/>
    <property type="molecule type" value="Genomic_DNA"/>
</dbReference>
<accession>A0A072P064</accession>
<feature type="region of interest" description="Disordered" evidence="6">
    <location>
        <begin position="1"/>
        <end position="20"/>
    </location>
</feature>
<dbReference type="PANTHER" id="PTHR13789">
    <property type="entry name" value="MONOOXYGENASE"/>
    <property type="match status" value="1"/>
</dbReference>
<dbReference type="GeneID" id="25285578"/>
<evidence type="ECO:0000256" key="1">
    <source>
        <dbReference type="ARBA" id="ARBA00007992"/>
    </source>
</evidence>
<dbReference type="PRINTS" id="PR00420">
    <property type="entry name" value="RNGMNOXGNASE"/>
</dbReference>
<feature type="compositionally biased region" description="Polar residues" evidence="6">
    <location>
        <begin position="1"/>
        <end position="15"/>
    </location>
</feature>
<keyword evidence="3" id="KW-0274">FAD</keyword>
<dbReference type="InterPro" id="IPR050493">
    <property type="entry name" value="FAD-dep_Monooxygenase_BioMet"/>
</dbReference>
<protein>
    <recommendedName>
        <fullName evidence="7">FAD-binding domain-containing protein</fullName>
    </recommendedName>
</protein>
<organism evidence="8 9">
    <name type="scientific">Exophiala aquamarina CBS 119918</name>
    <dbReference type="NCBI Taxonomy" id="1182545"/>
    <lineage>
        <taxon>Eukaryota</taxon>
        <taxon>Fungi</taxon>
        <taxon>Dikarya</taxon>
        <taxon>Ascomycota</taxon>
        <taxon>Pezizomycotina</taxon>
        <taxon>Eurotiomycetes</taxon>
        <taxon>Chaetothyriomycetidae</taxon>
        <taxon>Chaetothyriales</taxon>
        <taxon>Herpotrichiellaceae</taxon>
        <taxon>Exophiala</taxon>
    </lineage>
</organism>
<dbReference type="Pfam" id="PF01494">
    <property type="entry name" value="FAD_binding_3"/>
    <property type="match status" value="1"/>
</dbReference>
<proteinExistence type="inferred from homology"/>
<keyword evidence="5" id="KW-0503">Monooxygenase</keyword>
<dbReference type="GO" id="GO:0004497">
    <property type="term" value="F:monooxygenase activity"/>
    <property type="evidence" value="ECO:0007669"/>
    <property type="project" value="UniProtKB-KW"/>
</dbReference>
<dbReference type="Proteomes" id="UP000027920">
    <property type="component" value="Unassembled WGS sequence"/>
</dbReference>
<reference evidence="8 9" key="1">
    <citation type="submission" date="2013-03" db="EMBL/GenBank/DDBJ databases">
        <title>The Genome Sequence of Exophiala aquamarina CBS 119918.</title>
        <authorList>
            <consortium name="The Broad Institute Genomics Platform"/>
            <person name="Cuomo C."/>
            <person name="de Hoog S."/>
            <person name="Gorbushina A."/>
            <person name="Walker B."/>
            <person name="Young S.K."/>
            <person name="Zeng Q."/>
            <person name="Gargeya S."/>
            <person name="Fitzgerald M."/>
            <person name="Haas B."/>
            <person name="Abouelleil A."/>
            <person name="Allen A.W."/>
            <person name="Alvarado L."/>
            <person name="Arachchi H.M."/>
            <person name="Berlin A.M."/>
            <person name="Chapman S.B."/>
            <person name="Gainer-Dewar J."/>
            <person name="Goldberg J."/>
            <person name="Griggs A."/>
            <person name="Gujja S."/>
            <person name="Hansen M."/>
            <person name="Howarth C."/>
            <person name="Imamovic A."/>
            <person name="Ireland A."/>
            <person name="Larimer J."/>
            <person name="McCowan C."/>
            <person name="Murphy C."/>
            <person name="Pearson M."/>
            <person name="Poon T.W."/>
            <person name="Priest M."/>
            <person name="Roberts A."/>
            <person name="Saif S."/>
            <person name="Shea T."/>
            <person name="Sisk P."/>
            <person name="Sykes S."/>
            <person name="Wortman J."/>
            <person name="Nusbaum C."/>
            <person name="Birren B."/>
        </authorList>
    </citation>
    <scope>NUCLEOTIDE SEQUENCE [LARGE SCALE GENOMIC DNA]</scope>
    <source>
        <strain evidence="8 9">CBS 119918</strain>
    </source>
</reference>
<name>A0A072P064_9EURO</name>
<evidence type="ECO:0000313" key="8">
    <source>
        <dbReference type="EMBL" id="KEF53226.1"/>
    </source>
</evidence>
<dbReference type="Gene3D" id="3.50.50.60">
    <property type="entry name" value="FAD/NAD(P)-binding domain"/>
    <property type="match status" value="1"/>
</dbReference>
<evidence type="ECO:0000259" key="7">
    <source>
        <dbReference type="Pfam" id="PF01494"/>
    </source>
</evidence>
<evidence type="ECO:0000256" key="3">
    <source>
        <dbReference type="ARBA" id="ARBA00022827"/>
    </source>
</evidence>
<evidence type="ECO:0000256" key="6">
    <source>
        <dbReference type="SAM" id="MobiDB-lite"/>
    </source>
</evidence>
<sequence length="348" mass="38768">MASNNTRASDLQTSPVLGPRDLGAANMVDALDSTGHHTIDLDVKLDQDSWVWHNTTYQDLLKALRERLQDPNAPGPKAEFYTSKTVIRIDPANGVLFFTDGSQARGHVVIGADGVHSICRSFVLHGNAQRFRIERGVFRAVIPREKLLSEPALSRFVQNLGQAFCYNLGDRTLLIWPASEHESICINFLYEDLKGFMSLCKDWREPSSKMKLLRLAHGFPEECIALLDSIESGVLQDLPIWDMDPLNNYHFQRLVLVGDAAHPMPPYCGQRVAMALEDAVALGVLLERNVLPAEIEDRFKLYSGTRSSHSAAVQQFVRGLSEADIWGGASGFDGMSFHDLDTFLELTD</sequence>
<comment type="caution">
    <text evidence="8">The sequence shown here is derived from an EMBL/GenBank/DDBJ whole genome shotgun (WGS) entry which is preliminary data.</text>
</comment>
<dbReference type="VEuPathDB" id="FungiDB:A1O9_10674"/>